<keyword evidence="7" id="KW-1185">Reference proteome</keyword>
<dbReference type="EMBL" id="BOPG01000029">
    <property type="protein sequence ID" value="GIJ57173.1"/>
    <property type="molecule type" value="Genomic_DNA"/>
</dbReference>
<dbReference type="PRINTS" id="PR00455">
    <property type="entry name" value="HTHTETR"/>
</dbReference>
<dbReference type="InterPro" id="IPR050109">
    <property type="entry name" value="HTH-type_TetR-like_transc_reg"/>
</dbReference>
<dbReference type="Pfam" id="PF00440">
    <property type="entry name" value="TetR_N"/>
    <property type="match status" value="1"/>
</dbReference>
<dbReference type="PANTHER" id="PTHR30055">
    <property type="entry name" value="HTH-TYPE TRANSCRIPTIONAL REGULATOR RUTR"/>
    <property type="match status" value="1"/>
</dbReference>
<dbReference type="SUPFAM" id="SSF46689">
    <property type="entry name" value="Homeodomain-like"/>
    <property type="match status" value="1"/>
</dbReference>
<evidence type="ECO:0000259" key="5">
    <source>
        <dbReference type="PROSITE" id="PS50977"/>
    </source>
</evidence>
<dbReference type="PROSITE" id="PS50977">
    <property type="entry name" value="HTH_TETR_2"/>
    <property type="match status" value="1"/>
</dbReference>
<evidence type="ECO:0000313" key="6">
    <source>
        <dbReference type="EMBL" id="GIJ57173.1"/>
    </source>
</evidence>
<organism evidence="6 7">
    <name type="scientific">Virgisporangium aurantiacum</name>
    <dbReference type="NCBI Taxonomy" id="175570"/>
    <lineage>
        <taxon>Bacteria</taxon>
        <taxon>Bacillati</taxon>
        <taxon>Actinomycetota</taxon>
        <taxon>Actinomycetes</taxon>
        <taxon>Micromonosporales</taxon>
        <taxon>Micromonosporaceae</taxon>
        <taxon>Virgisporangium</taxon>
    </lineage>
</organism>
<dbReference type="GO" id="GO:0000976">
    <property type="term" value="F:transcription cis-regulatory region binding"/>
    <property type="evidence" value="ECO:0007669"/>
    <property type="project" value="TreeGrafter"/>
</dbReference>
<dbReference type="GO" id="GO:0003700">
    <property type="term" value="F:DNA-binding transcription factor activity"/>
    <property type="evidence" value="ECO:0007669"/>
    <property type="project" value="TreeGrafter"/>
</dbReference>
<dbReference type="RefSeq" id="WP_203996303.1">
    <property type="nucleotide sequence ID" value="NZ_BOPG01000029.1"/>
</dbReference>
<proteinExistence type="predicted"/>
<comment type="caution">
    <text evidence="6">The sequence shown here is derived from an EMBL/GenBank/DDBJ whole genome shotgun (WGS) entry which is preliminary data.</text>
</comment>
<evidence type="ECO:0000256" key="4">
    <source>
        <dbReference type="PROSITE-ProRule" id="PRU00335"/>
    </source>
</evidence>
<protein>
    <submittedName>
        <fullName evidence="6">TetR family transcriptional regulator</fullName>
    </submittedName>
</protein>
<dbReference type="PANTHER" id="PTHR30055:SF234">
    <property type="entry name" value="HTH-TYPE TRANSCRIPTIONAL REGULATOR BETI"/>
    <property type="match status" value="1"/>
</dbReference>
<keyword evidence="1" id="KW-0805">Transcription regulation</keyword>
<name>A0A8J3Z968_9ACTN</name>
<evidence type="ECO:0000256" key="1">
    <source>
        <dbReference type="ARBA" id="ARBA00023015"/>
    </source>
</evidence>
<dbReference type="Proteomes" id="UP000612585">
    <property type="component" value="Unassembled WGS sequence"/>
</dbReference>
<keyword evidence="3" id="KW-0804">Transcription</keyword>
<evidence type="ECO:0000256" key="2">
    <source>
        <dbReference type="ARBA" id="ARBA00023125"/>
    </source>
</evidence>
<dbReference type="InterPro" id="IPR009057">
    <property type="entry name" value="Homeodomain-like_sf"/>
</dbReference>
<gene>
    <name evidence="6" type="ORF">Vau01_046890</name>
</gene>
<accession>A0A8J3Z968</accession>
<dbReference type="Gene3D" id="1.10.357.10">
    <property type="entry name" value="Tetracycline Repressor, domain 2"/>
    <property type="match status" value="1"/>
</dbReference>
<keyword evidence="2 4" id="KW-0238">DNA-binding</keyword>
<sequence length="222" mass="23848">MGGSAAGASAAAPAASGRAAGAAVRTRRTQAERREVTRKALLRATIDVLADSGYARLTTADVCTRAGVTRGAQAHYFATKADLVIEALLQLTEEMVDELLSTRIPTAASVRAQYAALLDSLWEIFSGRQADAHLQLLAAAHTDSELRTHLVAFDRRVSRTLADAAERVAPDLVRREDFKPLVNTAVATIRGLRLLRAVTSERQLRARWPAARDQLLASQPAG</sequence>
<dbReference type="AlphaFoldDB" id="A0A8J3Z968"/>
<evidence type="ECO:0000256" key="3">
    <source>
        <dbReference type="ARBA" id="ARBA00023163"/>
    </source>
</evidence>
<feature type="domain" description="HTH tetR-type" evidence="5">
    <location>
        <begin position="35"/>
        <end position="95"/>
    </location>
</feature>
<dbReference type="InterPro" id="IPR001647">
    <property type="entry name" value="HTH_TetR"/>
</dbReference>
<feature type="DNA-binding region" description="H-T-H motif" evidence="4">
    <location>
        <begin position="58"/>
        <end position="77"/>
    </location>
</feature>
<reference evidence="6" key="1">
    <citation type="submission" date="2021-01" db="EMBL/GenBank/DDBJ databases">
        <title>Whole genome shotgun sequence of Virgisporangium aurantiacum NBRC 16421.</title>
        <authorList>
            <person name="Komaki H."/>
            <person name="Tamura T."/>
        </authorList>
    </citation>
    <scope>NUCLEOTIDE SEQUENCE</scope>
    <source>
        <strain evidence="6">NBRC 16421</strain>
    </source>
</reference>
<evidence type="ECO:0000313" key="7">
    <source>
        <dbReference type="Proteomes" id="UP000612585"/>
    </source>
</evidence>